<name>A0AAN8QSC6_9TELE</name>
<keyword evidence="2" id="KW-0812">Transmembrane</keyword>
<protein>
    <submittedName>
        <fullName evidence="3">Uncharacterized protein</fullName>
    </submittedName>
</protein>
<feature type="compositionally biased region" description="Polar residues" evidence="1">
    <location>
        <begin position="1"/>
        <end position="11"/>
    </location>
</feature>
<dbReference type="AlphaFoldDB" id="A0AAN8QSC6"/>
<keyword evidence="2" id="KW-1133">Transmembrane helix</keyword>
<reference evidence="3 4" key="1">
    <citation type="submission" date="2021-04" db="EMBL/GenBank/DDBJ databases">
        <authorList>
            <person name="De Guttry C."/>
            <person name="Zahm M."/>
            <person name="Klopp C."/>
            <person name="Cabau C."/>
            <person name="Louis A."/>
            <person name="Berthelot C."/>
            <person name="Parey E."/>
            <person name="Roest Crollius H."/>
            <person name="Montfort J."/>
            <person name="Robinson-Rechavi M."/>
            <person name="Bucao C."/>
            <person name="Bouchez O."/>
            <person name="Gislard M."/>
            <person name="Lluch J."/>
            <person name="Milhes M."/>
            <person name="Lampietro C."/>
            <person name="Lopez Roques C."/>
            <person name="Donnadieu C."/>
            <person name="Braasch I."/>
            <person name="Desvignes T."/>
            <person name="Postlethwait J."/>
            <person name="Bobe J."/>
            <person name="Wedekind C."/>
            <person name="Guiguen Y."/>
        </authorList>
    </citation>
    <scope>NUCLEOTIDE SEQUENCE [LARGE SCALE GENOMIC DNA]</scope>
    <source>
        <strain evidence="3">Cs_M1</strain>
        <tissue evidence="3">Blood</tissue>
    </source>
</reference>
<feature type="region of interest" description="Disordered" evidence="1">
    <location>
        <begin position="1"/>
        <end position="39"/>
    </location>
</feature>
<keyword evidence="2" id="KW-0472">Membrane</keyword>
<evidence type="ECO:0000256" key="1">
    <source>
        <dbReference type="SAM" id="MobiDB-lite"/>
    </source>
</evidence>
<keyword evidence="4" id="KW-1185">Reference proteome</keyword>
<feature type="compositionally biased region" description="Basic and acidic residues" evidence="1">
    <location>
        <begin position="30"/>
        <end position="39"/>
    </location>
</feature>
<evidence type="ECO:0000256" key="2">
    <source>
        <dbReference type="SAM" id="Phobius"/>
    </source>
</evidence>
<accession>A0AAN8QSC6</accession>
<dbReference type="Proteomes" id="UP001356427">
    <property type="component" value="Unassembled WGS sequence"/>
</dbReference>
<feature type="transmembrane region" description="Helical" evidence="2">
    <location>
        <begin position="56"/>
        <end position="74"/>
    </location>
</feature>
<sequence length="76" mass="8516">MQYPTLTSGGSLLSRPDIKRPELPFPLGQEDLHSPVEKVHPQPPLPLHLPCGHHPVVFLSLLVVLILNHVLDYFSH</sequence>
<evidence type="ECO:0000313" key="3">
    <source>
        <dbReference type="EMBL" id="KAK6314495.1"/>
    </source>
</evidence>
<gene>
    <name evidence="3" type="ORF">J4Q44_G00159540</name>
</gene>
<organism evidence="3 4">
    <name type="scientific">Coregonus suidteri</name>
    <dbReference type="NCBI Taxonomy" id="861788"/>
    <lineage>
        <taxon>Eukaryota</taxon>
        <taxon>Metazoa</taxon>
        <taxon>Chordata</taxon>
        <taxon>Craniata</taxon>
        <taxon>Vertebrata</taxon>
        <taxon>Euteleostomi</taxon>
        <taxon>Actinopterygii</taxon>
        <taxon>Neopterygii</taxon>
        <taxon>Teleostei</taxon>
        <taxon>Protacanthopterygii</taxon>
        <taxon>Salmoniformes</taxon>
        <taxon>Salmonidae</taxon>
        <taxon>Coregoninae</taxon>
        <taxon>Coregonus</taxon>
    </lineage>
</organism>
<evidence type="ECO:0000313" key="4">
    <source>
        <dbReference type="Proteomes" id="UP001356427"/>
    </source>
</evidence>
<comment type="caution">
    <text evidence="3">The sequence shown here is derived from an EMBL/GenBank/DDBJ whole genome shotgun (WGS) entry which is preliminary data.</text>
</comment>
<proteinExistence type="predicted"/>
<dbReference type="EMBL" id="JAGTTL010000013">
    <property type="protein sequence ID" value="KAK6314495.1"/>
    <property type="molecule type" value="Genomic_DNA"/>
</dbReference>